<dbReference type="Proteomes" id="UP001438707">
    <property type="component" value="Unassembled WGS sequence"/>
</dbReference>
<reference evidence="1 2" key="1">
    <citation type="journal article" date="2024" name="Nat. Commun.">
        <title>Phylogenomics reveals the evolutionary origins of lichenization in chlorophyte algae.</title>
        <authorList>
            <person name="Puginier C."/>
            <person name="Libourel C."/>
            <person name="Otte J."/>
            <person name="Skaloud P."/>
            <person name="Haon M."/>
            <person name="Grisel S."/>
            <person name="Petersen M."/>
            <person name="Berrin J.G."/>
            <person name="Delaux P.M."/>
            <person name="Dal Grande F."/>
            <person name="Keller J."/>
        </authorList>
    </citation>
    <scope>NUCLEOTIDE SEQUENCE [LARGE SCALE GENOMIC DNA]</scope>
    <source>
        <strain evidence="1 2">SAG 2145</strain>
    </source>
</reference>
<evidence type="ECO:0000313" key="1">
    <source>
        <dbReference type="EMBL" id="KAK9834796.1"/>
    </source>
</evidence>
<organism evidence="1 2">
    <name type="scientific">Apatococcus lobatus</name>
    <dbReference type="NCBI Taxonomy" id="904363"/>
    <lineage>
        <taxon>Eukaryota</taxon>
        <taxon>Viridiplantae</taxon>
        <taxon>Chlorophyta</taxon>
        <taxon>core chlorophytes</taxon>
        <taxon>Trebouxiophyceae</taxon>
        <taxon>Chlorellales</taxon>
        <taxon>Chlorellaceae</taxon>
        <taxon>Apatococcus</taxon>
    </lineage>
</organism>
<proteinExistence type="predicted"/>
<dbReference type="EMBL" id="JALJOS010000009">
    <property type="protein sequence ID" value="KAK9834796.1"/>
    <property type="molecule type" value="Genomic_DNA"/>
</dbReference>
<dbReference type="AlphaFoldDB" id="A0AAW1RLL7"/>
<name>A0AAW1RLL7_9CHLO</name>
<accession>A0AAW1RLL7</accession>
<gene>
    <name evidence="1" type="ORF">WJX74_010759</name>
</gene>
<protein>
    <submittedName>
        <fullName evidence="1">Uncharacterized protein</fullName>
    </submittedName>
</protein>
<comment type="caution">
    <text evidence="1">The sequence shown here is derived from an EMBL/GenBank/DDBJ whole genome shotgun (WGS) entry which is preliminary data.</text>
</comment>
<keyword evidence="2" id="KW-1185">Reference proteome</keyword>
<sequence length="79" mass="8626">MILLATNPLRSTGQMALRQGIVMKPASFGVSLKACCKARCGSSWLKPSWEIFRKVLHWRSGIGSLNGVLPPGFFMGFEG</sequence>
<evidence type="ECO:0000313" key="2">
    <source>
        <dbReference type="Proteomes" id="UP001438707"/>
    </source>
</evidence>